<dbReference type="SUPFAM" id="SSF47203">
    <property type="entry name" value="Acyl-CoA dehydrogenase C-terminal domain-like"/>
    <property type="match status" value="1"/>
</dbReference>
<comment type="caution">
    <text evidence="3">The sequence shown here is derived from an EMBL/GenBank/DDBJ whole genome shotgun (WGS) entry which is preliminary data.</text>
</comment>
<gene>
    <name evidence="3" type="ORF">CKO45_24465</name>
</gene>
<dbReference type="InterPro" id="IPR009075">
    <property type="entry name" value="AcylCo_DH/oxidase_C"/>
</dbReference>
<evidence type="ECO:0000259" key="2">
    <source>
        <dbReference type="Pfam" id="PF00441"/>
    </source>
</evidence>
<dbReference type="InterPro" id="IPR036250">
    <property type="entry name" value="AcylCo_DH-like_C"/>
</dbReference>
<feature type="domain" description="Acyl-CoA dehydrogenase/oxidase C-terminal" evidence="2">
    <location>
        <begin position="3"/>
        <end position="53"/>
    </location>
</feature>
<proteinExistence type="predicted"/>
<reference evidence="3 4" key="1">
    <citation type="journal article" date="2020" name="Microorganisms">
        <title>Osmotic Adaptation and Compatible Solute Biosynthesis of Phototrophic Bacteria as Revealed from Genome Analyses.</title>
        <authorList>
            <person name="Imhoff J.F."/>
            <person name="Rahn T."/>
            <person name="Kunzel S."/>
            <person name="Keller A."/>
            <person name="Neulinger S.C."/>
        </authorList>
    </citation>
    <scope>NUCLEOTIDE SEQUENCE [LARGE SCALE GENOMIC DNA]</scope>
    <source>
        <strain evidence="3 4">DSM 15382</strain>
    </source>
</reference>
<keyword evidence="1" id="KW-0285">Flavoprotein</keyword>
<evidence type="ECO:0000313" key="4">
    <source>
        <dbReference type="Proteomes" id="UP000697995"/>
    </source>
</evidence>
<evidence type="ECO:0000313" key="3">
    <source>
        <dbReference type="EMBL" id="MBK1661368.1"/>
    </source>
</evidence>
<sequence>MRLGEAGRFVAEQAIQVHGGMGMTEELPATRLARRILMAEFEWGDRHVHAARLLAAA</sequence>
<dbReference type="Pfam" id="PF00441">
    <property type="entry name" value="Acyl-CoA_dh_1"/>
    <property type="match status" value="1"/>
</dbReference>
<dbReference type="Proteomes" id="UP000697995">
    <property type="component" value="Unassembled WGS sequence"/>
</dbReference>
<protein>
    <recommendedName>
        <fullName evidence="2">Acyl-CoA dehydrogenase/oxidase C-terminal domain-containing protein</fullName>
    </recommendedName>
</protein>
<accession>A0ABS1D4E9</accession>
<keyword evidence="4" id="KW-1185">Reference proteome</keyword>
<dbReference type="EMBL" id="NRSG01000292">
    <property type="protein sequence ID" value="MBK1661368.1"/>
    <property type="molecule type" value="Genomic_DNA"/>
</dbReference>
<organism evidence="3 4">
    <name type="scientific">Paracraurococcus ruber</name>
    <dbReference type="NCBI Taxonomy" id="77675"/>
    <lineage>
        <taxon>Bacteria</taxon>
        <taxon>Pseudomonadati</taxon>
        <taxon>Pseudomonadota</taxon>
        <taxon>Alphaproteobacteria</taxon>
        <taxon>Acetobacterales</taxon>
        <taxon>Roseomonadaceae</taxon>
        <taxon>Paracraurococcus</taxon>
    </lineage>
</organism>
<evidence type="ECO:0000256" key="1">
    <source>
        <dbReference type="ARBA" id="ARBA00022630"/>
    </source>
</evidence>
<dbReference type="Gene3D" id="1.20.140.10">
    <property type="entry name" value="Butyryl-CoA Dehydrogenase, subunit A, domain 3"/>
    <property type="match status" value="1"/>
</dbReference>
<name>A0ABS1D4E9_9PROT</name>